<evidence type="ECO:0000256" key="15">
    <source>
        <dbReference type="ARBA" id="ARBA00048694"/>
    </source>
</evidence>
<evidence type="ECO:0000256" key="1">
    <source>
        <dbReference type="ARBA" id="ARBA00004127"/>
    </source>
</evidence>
<dbReference type="Pfam" id="PF13246">
    <property type="entry name" value="Cation_ATPase"/>
    <property type="match status" value="1"/>
</dbReference>
<feature type="domain" description="Cation-transporting P-type ATPase C-terminal" evidence="19">
    <location>
        <begin position="952"/>
        <end position="1046"/>
    </location>
</feature>
<dbReference type="InterPro" id="IPR006068">
    <property type="entry name" value="ATPase_P-typ_cation-transptr_C"/>
</dbReference>
<dbReference type="InterPro" id="IPR018303">
    <property type="entry name" value="ATPase_P-typ_P_site"/>
</dbReference>
<keyword evidence="4 16" id="KW-0812">Transmembrane</keyword>
<feature type="domain" description="Cation-transporting P-type ATPase C-terminal" evidence="19">
    <location>
        <begin position="873"/>
        <end position="912"/>
    </location>
</feature>
<protein>
    <recommendedName>
        <fullName evidence="16">Calcium-transporting ATPase</fullName>
        <ecNumber evidence="16">7.2.2.10</ecNumber>
    </recommendedName>
</protein>
<comment type="similarity">
    <text evidence="2 16">Belongs to the cation transport ATPase (P-type) (TC 3.A.3) family. Type IIB subfamily.</text>
</comment>
<keyword evidence="11" id="KW-1278">Translocase</keyword>
<dbReference type="InterPro" id="IPR008250">
    <property type="entry name" value="ATPase_P-typ_transduc_dom_A_sf"/>
</dbReference>
<dbReference type="InterPro" id="IPR036412">
    <property type="entry name" value="HAD-like_sf"/>
</dbReference>
<organism evidence="21 22">
    <name type="scientific">Rehmannia glutinosa</name>
    <name type="common">Chinese foxglove</name>
    <dbReference type="NCBI Taxonomy" id="99300"/>
    <lineage>
        <taxon>Eukaryota</taxon>
        <taxon>Viridiplantae</taxon>
        <taxon>Streptophyta</taxon>
        <taxon>Embryophyta</taxon>
        <taxon>Tracheophyta</taxon>
        <taxon>Spermatophyta</taxon>
        <taxon>Magnoliopsida</taxon>
        <taxon>eudicotyledons</taxon>
        <taxon>Gunneridae</taxon>
        <taxon>Pentapetalae</taxon>
        <taxon>asterids</taxon>
        <taxon>lamiids</taxon>
        <taxon>Lamiales</taxon>
        <taxon>Orobanchaceae</taxon>
        <taxon>Rehmannieae</taxon>
        <taxon>Rehmannia</taxon>
    </lineage>
</organism>
<comment type="subcellular location">
    <subcellularLocation>
        <location evidence="1">Endomembrane system</location>
        <topology evidence="1">Multi-pass membrane protein</topology>
    </subcellularLocation>
    <subcellularLocation>
        <location evidence="16">Membrane</location>
        <topology evidence="16">Multi-pass membrane protein</topology>
    </subcellularLocation>
</comment>
<dbReference type="InterPro" id="IPR059000">
    <property type="entry name" value="ATPase_P-type_domA"/>
</dbReference>
<dbReference type="Gene3D" id="2.70.150.10">
    <property type="entry name" value="Calcium-transporting ATPase, cytoplasmic transduction domain A"/>
    <property type="match status" value="1"/>
</dbReference>
<dbReference type="SUPFAM" id="SSF81660">
    <property type="entry name" value="Metal cation-transporting ATPase, ATP-binding domain N"/>
    <property type="match status" value="1"/>
</dbReference>
<gene>
    <name evidence="21" type="ORF">DH2020_018321</name>
</gene>
<evidence type="ECO:0000256" key="13">
    <source>
        <dbReference type="ARBA" id="ARBA00023065"/>
    </source>
</evidence>
<proteinExistence type="inferred from homology"/>
<keyword evidence="5" id="KW-0479">Metal-binding</keyword>
<keyword evidence="16" id="KW-0109">Calcium transport</keyword>
<dbReference type="Pfam" id="PF00689">
    <property type="entry name" value="Cation_ATPase_C"/>
    <property type="match status" value="2"/>
</dbReference>
<dbReference type="SUPFAM" id="SSF81653">
    <property type="entry name" value="Calcium ATPase, transduction domain A"/>
    <property type="match status" value="1"/>
</dbReference>
<dbReference type="InterPro" id="IPR001757">
    <property type="entry name" value="P_typ_ATPase"/>
</dbReference>
<comment type="function">
    <text evidence="16">Catalyzes the hydrolysis of ATP coupled with the transport of calcium.</text>
</comment>
<dbReference type="InterPro" id="IPR006408">
    <property type="entry name" value="P-type_ATPase_IIB"/>
</dbReference>
<dbReference type="Pfam" id="PF00122">
    <property type="entry name" value="E1-E2_ATPase"/>
    <property type="match status" value="1"/>
</dbReference>
<evidence type="ECO:0000256" key="10">
    <source>
        <dbReference type="ARBA" id="ARBA00022860"/>
    </source>
</evidence>
<feature type="domain" description="Calcium-transporting P-type ATPase N-terminal autoinhibitory" evidence="20">
    <location>
        <begin position="36"/>
        <end position="77"/>
    </location>
</feature>
<keyword evidence="14 16" id="KW-0472">Membrane</keyword>
<evidence type="ECO:0000256" key="17">
    <source>
        <dbReference type="SAM" id="MobiDB-lite"/>
    </source>
</evidence>
<feature type="transmembrane region" description="Helical" evidence="16">
    <location>
        <begin position="182"/>
        <end position="203"/>
    </location>
</feature>
<dbReference type="Pfam" id="PF12515">
    <property type="entry name" value="CaATP_NAI"/>
    <property type="match status" value="1"/>
</dbReference>
<evidence type="ECO:0000259" key="20">
    <source>
        <dbReference type="Pfam" id="PF12515"/>
    </source>
</evidence>
<dbReference type="NCBIfam" id="TIGR01517">
    <property type="entry name" value="ATPase-IIB_Ca"/>
    <property type="match status" value="1"/>
</dbReference>
<keyword evidence="22" id="KW-1185">Reference proteome</keyword>
<keyword evidence="7 16" id="KW-0106">Calcium</keyword>
<evidence type="ECO:0000256" key="2">
    <source>
        <dbReference type="ARBA" id="ARBA00006124"/>
    </source>
</evidence>
<dbReference type="EC" id="7.2.2.10" evidence="16"/>
<evidence type="ECO:0000256" key="5">
    <source>
        <dbReference type="ARBA" id="ARBA00022723"/>
    </source>
</evidence>
<keyword evidence="9" id="KW-0460">Magnesium</keyword>
<evidence type="ECO:0000256" key="12">
    <source>
        <dbReference type="ARBA" id="ARBA00022989"/>
    </source>
</evidence>
<dbReference type="InterPro" id="IPR023298">
    <property type="entry name" value="ATPase_P-typ_TM_dom_sf"/>
</dbReference>
<evidence type="ECO:0000259" key="19">
    <source>
        <dbReference type="Pfam" id="PF00689"/>
    </source>
</evidence>
<dbReference type="Gene3D" id="1.20.1110.10">
    <property type="entry name" value="Calcium-transporting ATPase, transmembrane domain"/>
    <property type="match status" value="2"/>
</dbReference>
<dbReference type="PRINTS" id="PR00119">
    <property type="entry name" value="CATATPASE"/>
</dbReference>
<dbReference type="PANTHER" id="PTHR24093:SF369">
    <property type="entry name" value="CALCIUM-TRANSPORTING ATPASE"/>
    <property type="match status" value="1"/>
</dbReference>
<evidence type="ECO:0000256" key="7">
    <source>
        <dbReference type="ARBA" id="ARBA00022837"/>
    </source>
</evidence>
<dbReference type="InterPro" id="IPR023299">
    <property type="entry name" value="ATPase_P-typ_cyto_dom_N"/>
</dbReference>
<evidence type="ECO:0000256" key="4">
    <source>
        <dbReference type="ARBA" id="ARBA00022692"/>
    </source>
</evidence>
<dbReference type="EMBL" id="JABTTQ020000010">
    <property type="protein sequence ID" value="KAK6147409.1"/>
    <property type="molecule type" value="Genomic_DNA"/>
</dbReference>
<evidence type="ECO:0000256" key="11">
    <source>
        <dbReference type="ARBA" id="ARBA00022967"/>
    </source>
</evidence>
<evidence type="ECO:0000256" key="6">
    <source>
        <dbReference type="ARBA" id="ARBA00022741"/>
    </source>
</evidence>
<evidence type="ECO:0000313" key="22">
    <source>
        <dbReference type="Proteomes" id="UP001318860"/>
    </source>
</evidence>
<feature type="transmembrane region" description="Helical" evidence="16">
    <location>
        <begin position="215"/>
        <end position="234"/>
    </location>
</feature>
<keyword evidence="6 16" id="KW-0547">Nucleotide-binding</keyword>
<dbReference type="NCBIfam" id="TIGR01494">
    <property type="entry name" value="ATPase_P-type"/>
    <property type="match status" value="2"/>
</dbReference>
<comment type="caution">
    <text evidence="21">The sequence shown here is derived from an EMBL/GenBank/DDBJ whole genome shotgun (WGS) entry which is preliminary data.</text>
</comment>
<feature type="transmembrane region" description="Helical" evidence="16">
    <location>
        <begin position="993"/>
        <end position="1013"/>
    </location>
</feature>
<dbReference type="PRINTS" id="PR00120">
    <property type="entry name" value="HATPASE"/>
</dbReference>
<dbReference type="PROSITE" id="PS00154">
    <property type="entry name" value="ATPASE_E1_E2"/>
    <property type="match status" value="1"/>
</dbReference>
<reference evidence="21 22" key="1">
    <citation type="journal article" date="2021" name="Comput. Struct. Biotechnol. J.">
        <title>De novo genome assembly of the potent medicinal plant Rehmannia glutinosa using nanopore technology.</title>
        <authorList>
            <person name="Ma L."/>
            <person name="Dong C."/>
            <person name="Song C."/>
            <person name="Wang X."/>
            <person name="Zheng X."/>
            <person name="Niu Y."/>
            <person name="Chen S."/>
            <person name="Feng W."/>
        </authorList>
    </citation>
    <scope>NUCLEOTIDE SEQUENCE [LARGE SCALE GENOMIC DNA]</scope>
    <source>
        <strain evidence="21">DH-2019</strain>
    </source>
</reference>
<dbReference type="Proteomes" id="UP001318860">
    <property type="component" value="Unassembled WGS sequence"/>
</dbReference>
<dbReference type="InterPro" id="IPR024750">
    <property type="entry name" value="Ca_ATPase_N_dom"/>
</dbReference>
<name>A0ABR0WMS2_REHGL</name>
<evidence type="ECO:0000256" key="8">
    <source>
        <dbReference type="ARBA" id="ARBA00022840"/>
    </source>
</evidence>
<dbReference type="SUPFAM" id="SSF81665">
    <property type="entry name" value="Calcium ATPase, transmembrane domain M"/>
    <property type="match status" value="1"/>
</dbReference>
<accession>A0ABR0WMS2</accession>
<evidence type="ECO:0000256" key="3">
    <source>
        <dbReference type="ARBA" id="ARBA00022448"/>
    </source>
</evidence>
<feature type="region of interest" description="Disordered" evidence="17">
    <location>
        <begin position="1"/>
        <end position="39"/>
    </location>
</feature>
<dbReference type="Gene3D" id="3.40.1110.10">
    <property type="entry name" value="Calcium-transporting ATPase, cytoplasmic domain N"/>
    <property type="match status" value="1"/>
</dbReference>
<dbReference type="PANTHER" id="PTHR24093">
    <property type="entry name" value="CATION TRANSPORTING ATPASE"/>
    <property type="match status" value="1"/>
</dbReference>
<feature type="domain" description="P-type ATPase A" evidence="18">
    <location>
        <begin position="251"/>
        <end position="348"/>
    </location>
</feature>
<dbReference type="SUPFAM" id="SSF56784">
    <property type="entry name" value="HAD-like"/>
    <property type="match status" value="1"/>
</dbReference>
<feature type="transmembrane region" description="Helical" evidence="16">
    <location>
        <begin position="366"/>
        <end position="390"/>
    </location>
</feature>
<keyword evidence="13 16" id="KW-0406">Ion transport</keyword>
<feature type="transmembrane region" description="Helical" evidence="16">
    <location>
        <begin position="1025"/>
        <end position="1046"/>
    </location>
</feature>
<evidence type="ECO:0000313" key="21">
    <source>
        <dbReference type="EMBL" id="KAK6147409.1"/>
    </source>
</evidence>
<dbReference type="SFLD" id="SFLDG00002">
    <property type="entry name" value="C1.7:_P-type_atpase_like"/>
    <property type="match status" value="1"/>
</dbReference>
<comment type="caution">
    <text evidence="16">Lacks conserved residue(s) required for the propagation of feature annotation.</text>
</comment>
<evidence type="ECO:0000259" key="18">
    <source>
        <dbReference type="Pfam" id="PF00122"/>
    </source>
</evidence>
<comment type="catalytic activity">
    <reaction evidence="15 16">
        <text>Ca(2+)(in) + ATP + H2O = Ca(2+)(out) + ADP + phosphate + H(+)</text>
        <dbReference type="Rhea" id="RHEA:18105"/>
        <dbReference type="ChEBI" id="CHEBI:15377"/>
        <dbReference type="ChEBI" id="CHEBI:15378"/>
        <dbReference type="ChEBI" id="CHEBI:29108"/>
        <dbReference type="ChEBI" id="CHEBI:30616"/>
        <dbReference type="ChEBI" id="CHEBI:43474"/>
        <dbReference type="ChEBI" id="CHEBI:456216"/>
        <dbReference type="EC" id="7.2.2.10"/>
    </reaction>
</comment>
<feature type="transmembrane region" description="Helical" evidence="16">
    <location>
        <begin position="417"/>
        <end position="446"/>
    </location>
</feature>
<dbReference type="Gene3D" id="1.20.5.170">
    <property type="match status" value="1"/>
</dbReference>
<evidence type="ECO:0000256" key="9">
    <source>
        <dbReference type="ARBA" id="ARBA00022842"/>
    </source>
</evidence>
<sequence>MTEEYKTSPYRRYRNDPEAGNSTRSYDEDDDEGSGPFNIVRTKRAPVDQLRRWRQAALVLNASRRFRYTLDLKKEEERKELIAKIRMHAQVIRAAVLFQAAGKGAAGKGLSVPGSAKLPSSPTRIGDFGISAEELVKGVAEKLKSNPEIGVSGDETDLIERKNAFGQTHIRERKGGRFVWEACRDTTLIILMVAAAASLALGIKTEGIKEGWYDGGSIAIAVFIVIIFTAVSDYKQSLQFQNLNEEKQNIQMEVVRGGRRVKISIFDIVVGDVIPLKIGDQVPADGLVISGHSLAIDESSMTGESKIVHKDPTRAPFLMSGCKVADGYGSMLVTSVGINTEWGLLMASISEDNGEETPLQVRLNGVATFIGMVGLVVAVAVLIILVIRFFTGNTQNPDGSVQFTAGRTSVGDAIDGFIQIFTVAVTIVVVAVPEGLPLAVTLTLAYSMRKMMADKALVRRLSACETMGSATTICSDKTGTLTLNQMTVVEAYACGEKIDPPDNKSVLSPRVISLLTESIAQNTTGSVFVPENARGASHESLLGGGALEISGSPTEKAILQWGLGMDFGAIRSDSVIIHAFPFNSEKKRGGVALKLSNSEIRVHWKGAAEIVLASCSSYIDANDNVVQMDEDKLSYFKKAIEDMATGSLRCVAIAYRMCEKETVPASDEELDSWQIPRKTSFCLRLLDPCRPGVREAVQLCTNAGVKVRMVTGDNLQTAKAIALECGILGSDADATEPNLIEGKTFRNLTETQRLEAADKISVMGRSSPNDKLLLVQALRKRGHVVAVTGDGTNDAPALHEADIGLAMGIQGTEVAKESSDIIILDDNFASVVKVVRWGRSVYANIQKFIQFQLTVNVAALIINVAAAVSSGNVPLNAVQLLWVNLIMDTLGALALATEPPTDHLMRRQPVGRSLKFSGSVPDCRGSLPSDCSLNPQFRGRSILNLEHDESGHAFRVRNTLIFNAFVFCQVFNEFNARKPDEINVWKGVTKNHLFMGIVALEVVLQVMIIFFLGKFASTVRLSWQLWLVSLAIAFVSWPLAAVGKLIPVQRGIWRLLYMEKSST</sequence>
<keyword evidence="10" id="KW-0112">Calmodulin-binding</keyword>
<dbReference type="InterPro" id="IPR023214">
    <property type="entry name" value="HAD_sf"/>
</dbReference>
<evidence type="ECO:0000256" key="14">
    <source>
        <dbReference type="ARBA" id="ARBA00023136"/>
    </source>
</evidence>
<dbReference type="InterPro" id="IPR044492">
    <property type="entry name" value="P_typ_ATPase_HD_dom"/>
</dbReference>
<dbReference type="SFLD" id="SFLDF00027">
    <property type="entry name" value="p-type_atpase"/>
    <property type="match status" value="1"/>
</dbReference>
<keyword evidence="8 16" id="KW-0067">ATP-binding</keyword>
<dbReference type="Gene3D" id="3.40.50.1000">
    <property type="entry name" value="HAD superfamily/HAD-like"/>
    <property type="match status" value="1"/>
</dbReference>
<keyword evidence="12 16" id="KW-1133">Transmembrane helix</keyword>
<dbReference type="SFLD" id="SFLDS00003">
    <property type="entry name" value="Haloacid_Dehalogenase"/>
    <property type="match status" value="1"/>
</dbReference>
<keyword evidence="3 16" id="KW-0813">Transport</keyword>
<evidence type="ECO:0000256" key="16">
    <source>
        <dbReference type="RuleBase" id="RU361146"/>
    </source>
</evidence>